<dbReference type="Proteomes" id="UP001281147">
    <property type="component" value="Unassembled WGS sequence"/>
</dbReference>
<gene>
    <name evidence="1" type="ORF">LTR37_019707</name>
</gene>
<evidence type="ECO:0000313" key="2">
    <source>
        <dbReference type="Proteomes" id="UP001281147"/>
    </source>
</evidence>
<name>A0ACC3MDM5_9PEZI</name>
<keyword evidence="2" id="KW-1185">Reference proteome</keyword>
<evidence type="ECO:0000313" key="1">
    <source>
        <dbReference type="EMBL" id="KAK3686537.1"/>
    </source>
</evidence>
<dbReference type="EMBL" id="JAUTXU010000314">
    <property type="protein sequence ID" value="KAK3686537.1"/>
    <property type="molecule type" value="Genomic_DNA"/>
</dbReference>
<sequence length="284" mass="31300">MATRYAEAMQDHSYGYGLYTPEPMEILKPGSCGYLDDRGRWQPVVYDITDQASLKAEGFKAPSGLARMPSQTHTWGPKKSTSVSCTKPAITAGVSAFPTGIPVGASIVLDFQTSSNFGAVLHCPQTVVEEGYFHRNPFLSWAKSNAGAILSSQPEVKDHPLWVVTGVHASHDVWLNTWTEREKHVTMGFSVTQPVGEIGPSGEFLRGSSADGWTRSTAEKKDGKLVVFFSGVRMKYRWMPFGKTSLYEMRGAELIMVIDPSNEEDLYEVDCHYVGPDHNIIGSE</sequence>
<proteinExistence type="predicted"/>
<reference evidence="1" key="1">
    <citation type="submission" date="2023-07" db="EMBL/GenBank/DDBJ databases">
        <title>Black Yeasts Isolated from many extreme environments.</title>
        <authorList>
            <person name="Coleine C."/>
            <person name="Stajich J.E."/>
            <person name="Selbmann L."/>
        </authorList>
    </citation>
    <scope>NUCLEOTIDE SEQUENCE</scope>
    <source>
        <strain evidence="1">CCFEE 5714</strain>
    </source>
</reference>
<organism evidence="1 2">
    <name type="scientific">Vermiconidia calcicola</name>
    <dbReference type="NCBI Taxonomy" id="1690605"/>
    <lineage>
        <taxon>Eukaryota</taxon>
        <taxon>Fungi</taxon>
        <taxon>Dikarya</taxon>
        <taxon>Ascomycota</taxon>
        <taxon>Pezizomycotina</taxon>
        <taxon>Dothideomycetes</taxon>
        <taxon>Dothideomycetidae</taxon>
        <taxon>Mycosphaerellales</taxon>
        <taxon>Extremaceae</taxon>
        <taxon>Vermiconidia</taxon>
    </lineage>
</organism>
<comment type="caution">
    <text evidence="1">The sequence shown here is derived from an EMBL/GenBank/DDBJ whole genome shotgun (WGS) entry which is preliminary data.</text>
</comment>
<accession>A0ACC3MDM5</accession>
<protein>
    <submittedName>
        <fullName evidence="1">Uncharacterized protein</fullName>
    </submittedName>
</protein>